<proteinExistence type="predicted"/>
<dbReference type="EMBL" id="NHTK01000939">
    <property type="protein sequence ID" value="PPR04495.1"/>
    <property type="molecule type" value="Genomic_DNA"/>
</dbReference>
<gene>
    <name evidence="2" type="ORF">CVT24_013104</name>
</gene>
<sequence>MIVVHKNATFGVTVFGNHASASLRHRLTRTWYTSSKVSLDAQFNDAQIPFPLFFTSVMVAGVDDAIQRAEAAERLRSSVVRCEKKNRRKDQLRKGPLNRSAREQRAREASSRPGVVTLQAGKMNKKTQRLLSETSVIKVNLGTLIRGSDPDDEFEPFYRESLGTAPAPTSVGPTAKGAGKGTPNTEKYFHFRGERQLEGRVWAVNAFDEENELQLCSNGMILKVATIRRDIEELRKEYEGYMELSMIQYPHIVKVFGLFSAAPGQPNCSLLLMEKSSGLPLSKVIIKDQEQRTV</sequence>
<dbReference type="InParanoid" id="A0A409YNA4"/>
<organism evidence="2 3">
    <name type="scientific">Panaeolus cyanescens</name>
    <dbReference type="NCBI Taxonomy" id="181874"/>
    <lineage>
        <taxon>Eukaryota</taxon>
        <taxon>Fungi</taxon>
        <taxon>Dikarya</taxon>
        <taxon>Basidiomycota</taxon>
        <taxon>Agaricomycotina</taxon>
        <taxon>Agaricomycetes</taxon>
        <taxon>Agaricomycetidae</taxon>
        <taxon>Agaricales</taxon>
        <taxon>Agaricineae</taxon>
        <taxon>Galeropsidaceae</taxon>
        <taxon>Panaeolus</taxon>
    </lineage>
</organism>
<evidence type="ECO:0000313" key="3">
    <source>
        <dbReference type="Proteomes" id="UP000284842"/>
    </source>
</evidence>
<protein>
    <recommendedName>
        <fullName evidence="4">Protein kinase domain-containing protein</fullName>
    </recommendedName>
</protein>
<evidence type="ECO:0000313" key="2">
    <source>
        <dbReference type="EMBL" id="PPR04495.1"/>
    </source>
</evidence>
<feature type="region of interest" description="Disordered" evidence="1">
    <location>
        <begin position="162"/>
        <end position="183"/>
    </location>
</feature>
<accession>A0A409YNA4</accession>
<dbReference type="Proteomes" id="UP000284842">
    <property type="component" value="Unassembled WGS sequence"/>
</dbReference>
<feature type="compositionally biased region" description="Basic and acidic residues" evidence="1">
    <location>
        <begin position="100"/>
        <end position="110"/>
    </location>
</feature>
<keyword evidence="3" id="KW-1185">Reference proteome</keyword>
<comment type="caution">
    <text evidence="2">The sequence shown here is derived from an EMBL/GenBank/DDBJ whole genome shotgun (WGS) entry which is preliminary data.</text>
</comment>
<evidence type="ECO:0008006" key="4">
    <source>
        <dbReference type="Google" id="ProtNLM"/>
    </source>
</evidence>
<reference evidence="2 3" key="1">
    <citation type="journal article" date="2018" name="Evol. Lett.">
        <title>Horizontal gene cluster transfer increased hallucinogenic mushroom diversity.</title>
        <authorList>
            <person name="Reynolds H.T."/>
            <person name="Vijayakumar V."/>
            <person name="Gluck-Thaler E."/>
            <person name="Korotkin H.B."/>
            <person name="Matheny P.B."/>
            <person name="Slot J.C."/>
        </authorList>
    </citation>
    <scope>NUCLEOTIDE SEQUENCE [LARGE SCALE GENOMIC DNA]</scope>
    <source>
        <strain evidence="2 3">2629</strain>
    </source>
</reference>
<evidence type="ECO:0000256" key="1">
    <source>
        <dbReference type="SAM" id="MobiDB-lite"/>
    </source>
</evidence>
<dbReference type="AlphaFoldDB" id="A0A409YNA4"/>
<name>A0A409YNA4_9AGAR</name>
<feature type="region of interest" description="Disordered" evidence="1">
    <location>
        <begin position="83"/>
        <end position="114"/>
    </location>
</feature>